<evidence type="ECO:0000256" key="6">
    <source>
        <dbReference type="RuleBase" id="RU366058"/>
    </source>
</evidence>
<evidence type="ECO:0000256" key="1">
    <source>
        <dbReference type="ARBA" id="ARBA00004651"/>
    </source>
</evidence>
<keyword evidence="5 6" id="KW-0472">Membrane</keyword>
<sequence>MSDPQQQSPGRTLRRKAAIVSIGLVVVLAALAALWRFTPLSELARPERVAELLGAYVDSPWAPLTVLLIYLLGNAVLFPTLVLNMTMILTLGAGWGFVYAMYGSMAAGLAGYALGRLFGRKPLEKLEIRRLERTIELLRRSGVVGLAVLRLVPVAPYPVVNAVLGAAGIGVVVYSIGTFVGLLPSVLAMTAVGHQLRALIEHPDPTRIALLVLVTLVCLTALWFIQRLARRKLASAG</sequence>
<gene>
    <name evidence="8" type="ORF">DEH80_12275</name>
</gene>
<comment type="caution">
    <text evidence="8">The sequence shown here is derived from an EMBL/GenBank/DDBJ whole genome shotgun (WGS) entry which is preliminary data.</text>
</comment>
<keyword evidence="9" id="KW-1185">Reference proteome</keyword>
<dbReference type="OrthoDB" id="9814092at2"/>
<dbReference type="PANTHER" id="PTHR12677:SF59">
    <property type="entry name" value="GOLGI APPARATUS MEMBRANE PROTEIN TVP38-RELATED"/>
    <property type="match status" value="1"/>
</dbReference>
<evidence type="ECO:0000256" key="2">
    <source>
        <dbReference type="ARBA" id="ARBA00022475"/>
    </source>
</evidence>
<reference evidence="8 9" key="1">
    <citation type="submission" date="2018-05" db="EMBL/GenBank/DDBJ databases">
        <title>Abyssibacter profundi OUC007T gen. nov., sp. nov, a marine bacterium isolated from seawater of the Mariana Trench.</title>
        <authorList>
            <person name="Zhou S."/>
        </authorList>
    </citation>
    <scope>NUCLEOTIDE SEQUENCE [LARGE SCALE GENOMIC DNA]</scope>
    <source>
        <strain evidence="8 9">OUC007</strain>
    </source>
</reference>
<feature type="domain" description="VTT" evidence="7">
    <location>
        <begin position="78"/>
        <end position="194"/>
    </location>
</feature>
<feature type="transmembrane region" description="Helical" evidence="6">
    <location>
        <begin position="163"/>
        <end position="187"/>
    </location>
</feature>
<dbReference type="PANTHER" id="PTHR12677">
    <property type="entry name" value="GOLGI APPARATUS MEMBRANE PROTEIN TVP38-RELATED"/>
    <property type="match status" value="1"/>
</dbReference>
<evidence type="ECO:0000313" key="8">
    <source>
        <dbReference type="EMBL" id="PWN55559.1"/>
    </source>
</evidence>
<name>A0A363UJF3_9GAMM</name>
<comment type="subcellular location">
    <subcellularLocation>
        <location evidence="1 6">Cell membrane</location>
        <topology evidence="1 6">Multi-pass membrane protein</topology>
    </subcellularLocation>
</comment>
<feature type="transmembrane region" description="Helical" evidence="6">
    <location>
        <begin position="49"/>
        <end position="73"/>
    </location>
</feature>
<evidence type="ECO:0000259" key="7">
    <source>
        <dbReference type="Pfam" id="PF09335"/>
    </source>
</evidence>
<dbReference type="InterPro" id="IPR032816">
    <property type="entry name" value="VTT_dom"/>
</dbReference>
<proteinExistence type="inferred from homology"/>
<feature type="transmembrane region" description="Helical" evidence="6">
    <location>
        <begin position="17"/>
        <end position="37"/>
    </location>
</feature>
<keyword evidence="4 6" id="KW-1133">Transmembrane helix</keyword>
<feature type="transmembrane region" description="Helical" evidence="6">
    <location>
        <begin position="93"/>
        <end position="117"/>
    </location>
</feature>
<organism evidence="8 9">
    <name type="scientific">Abyssibacter profundi</name>
    <dbReference type="NCBI Taxonomy" id="2182787"/>
    <lineage>
        <taxon>Bacteria</taxon>
        <taxon>Pseudomonadati</taxon>
        <taxon>Pseudomonadota</taxon>
        <taxon>Gammaproteobacteria</taxon>
        <taxon>Chromatiales</taxon>
        <taxon>Oceanococcaceae</taxon>
        <taxon>Abyssibacter</taxon>
    </lineage>
</organism>
<dbReference type="AlphaFoldDB" id="A0A363UJF3"/>
<accession>A0A363UJF3</accession>
<protein>
    <recommendedName>
        <fullName evidence="6">TVP38/TMEM64 family membrane protein</fullName>
    </recommendedName>
</protein>
<evidence type="ECO:0000313" key="9">
    <source>
        <dbReference type="Proteomes" id="UP000251800"/>
    </source>
</evidence>
<dbReference type="Pfam" id="PF09335">
    <property type="entry name" value="VTT_dom"/>
    <property type="match status" value="1"/>
</dbReference>
<keyword evidence="2 6" id="KW-1003">Cell membrane</keyword>
<dbReference type="InterPro" id="IPR015414">
    <property type="entry name" value="TMEM64"/>
</dbReference>
<dbReference type="RefSeq" id="WP_109720798.1">
    <property type="nucleotide sequence ID" value="NZ_QEQK01000010.1"/>
</dbReference>
<feature type="transmembrane region" description="Helical" evidence="6">
    <location>
        <begin position="137"/>
        <end position="157"/>
    </location>
</feature>
<evidence type="ECO:0000256" key="4">
    <source>
        <dbReference type="ARBA" id="ARBA00022989"/>
    </source>
</evidence>
<keyword evidence="3 6" id="KW-0812">Transmembrane</keyword>
<evidence type="ECO:0000256" key="5">
    <source>
        <dbReference type="ARBA" id="ARBA00023136"/>
    </source>
</evidence>
<dbReference type="EMBL" id="QEQK01000010">
    <property type="protein sequence ID" value="PWN55559.1"/>
    <property type="molecule type" value="Genomic_DNA"/>
</dbReference>
<evidence type="ECO:0000256" key="3">
    <source>
        <dbReference type="ARBA" id="ARBA00022692"/>
    </source>
</evidence>
<feature type="transmembrane region" description="Helical" evidence="6">
    <location>
        <begin position="208"/>
        <end position="225"/>
    </location>
</feature>
<dbReference type="Proteomes" id="UP000251800">
    <property type="component" value="Unassembled WGS sequence"/>
</dbReference>
<comment type="similarity">
    <text evidence="6">Belongs to the TVP38/TMEM64 family.</text>
</comment>
<dbReference type="GO" id="GO:0005886">
    <property type="term" value="C:plasma membrane"/>
    <property type="evidence" value="ECO:0007669"/>
    <property type="project" value="UniProtKB-SubCell"/>
</dbReference>